<dbReference type="AlphaFoldDB" id="A5G418"/>
<dbReference type="KEGG" id="gur:Gura_2357"/>
<dbReference type="HOGENOM" id="CLU_936153_0_0_7"/>
<dbReference type="InterPro" id="IPR016181">
    <property type="entry name" value="Acyl_CoA_acyltransferase"/>
</dbReference>
<sequence length="297" mass="34037">MHPCYAESLSEFGTPRELLRCKGWVLERPIPGLTDRDAMCCYPLFVCQDWYQLHSDLETLEIELVSLALVTDPFGEYDRDYLNRCFEHVVPFKEHFVVDLNQQTDNHVSEHHRRYIRKSLQHVTVELCEEPIDFIDEWAALYQELILRHGIKGITAFSKESFAKQLSVPGLVMFRAVSDDKTLGMLLWYVHGDVAYYHLGSTSPRGLELHASFALFSFALKYFADNGLRWLELGAGAGIGGDGTDGLTRFKRGWSTGTRTAYFCGRIFDPERYAQIVKAKGMTTTDYFPAYRKGEFA</sequence>
<gene>
    <name evidence="2" type="ordered locus">Gura_2357</name>
</gene>
<dbReference type="Pfam" id="PF13480">
    <property type="entry name" value="Acetyltransf_6"/>
    <property type="match status" value="1"/>
</dbReference>
<evidence type="ECO:0000313" key="2">
    <source>
        <dbReference type="EMBL" id="ABQ26536.1"/>
    </source>
</evidence>
<dbReference type="InterPro" id="IPR038740">
    <property type="entry name" value="BioF2-like_GNAT_dom"/>
</dbReference>
<feature type="domain" description="BioF2-like acetyltransferase" evidence="1">
    <location>
        <begin position="112"/>
        <end position="237"/>
    </location>
</feature>
<evidence type="ECO:0000313" key="3">
    <source>
        <dbReference type="Proteomes" id="UP000006695"/>
    </source>
</evidence>
<accession>A5G418</accession>
<reference evidence="2 3" key="1">
    <citation type="submission" date="2007-05" db="EMBL/GenBank/DDBJ databases">
        <title>Complete sequence of Geobacter uraniireducens Rf4.</title>
        <authorList>
            <consortium name="US DOE Joint Genome Institute"/>
            <person name="Copeland A."/>
            <person name="Lucas S."/>
            <person name="Lapidus A."/>
            <person name="Barry K."/>
            <person name="Detter J.C."/>
            <person name="Glavina del Rio T."/>
            <person name="Hammon N."/>
            <person name="Israni S."/>
            <person name="Dalin E."/>
            <person name="Tice H."/>
            <person name="Pitluck S."/>
            <person name="Chertkov O."/>
            <person name="Brettin T."/>
            <person name="Bruce D."/>
            <person name="Han C."/>
            <person name="Schmutz J."/>
            <person name="Larimer F."/>
            <person name="Land M."/>
            <person name="Hauser L."/>
            <person name="Kyrpides N."/>
            <person name="Mikhailova N."/>
            <person name="Shelobolina E."/>
            <person name="Aklujkar M."/>
            <person name="Lovley D."/>
            <person name="Richardson P."/>
        </authorList>
    </citation>
    <scope>NUCLEOTIDE SEQUENCE [LARGE SCALE GENOMIC DNA]</scope>
    <source>
        <strain evidence="2 3">Rf4</strain>
    </source>
</reference>
<organism evidence="2 3">
    <name type="scientific">Geotalea uraniireducens (strain Rf4)</name>
    <name type="common">Geobacter uraniireducens</name>
    <dbReference type="NCBI Taxonomy" id="351605"/>
    <lineage>
        <taxon>Bacteria</taxon>
        <taxon>Pseudomonadati</taxon>
        <taxon>Thermodesulfobacteriota</taxon>
        <taxon>Desulfuromonadia</taxon>
        <taxon>Geobacterales</taxon>
        <taxon>Geobacteraceae</taxon>
        <taxon>Geotalea</taxon>
    </lineage>
</organism>
<protein>
    <recommendedName>
        <fullName evidence="1">BioF2-like acetyltransferase domain-containing protein</fullName>
    </recommendedName>
</protein>
<dbReference type="EMBL" id="CP000698">
    <property type="protein sequence ID" value="ABQ26536.1"/>
    <property type="molecule type" value="Genomic_DNA"/>
</dbReference>
<proteinExistence type="predicted"/>
<dbReference type="SUPFAM" id="SSF55729">
    <property type="entry name" value="Acyl-CoA N-acyltransferases (Nat)"/>
    <property type="match status" value="1"/>
</dbReference>
<dbReference type="Proteomes" id="UP000006695">
    <property type="component" value="Chromosome"/>
</dbReference>
<dbReference type="Gene3D" id="3.40.630.30">
    <property type="match status" value="1"/>
</dbReference>
<keyword evidence="3" id="KW-1185">Reference proteome</keyword>
<dbReference type="STRING" id="351605.Gura_2357"/>
<evidence type="ECO:0000259" key="1">
    <source>
        <dbReference type="Pfam" id="PF13480"/>
    </source>
</evidence>
<name>A5G418_GEOUR</name>